<gene>
    <name evidence="1" type="ORF">M136_4737</name>
</gene>
<dbReference type="AlphaFoldDB" id="A0A015YHW8"/>
<dbReference type="RefSeq" id="WP_032558049.1">
    <property type="nucleotide sequence ID" value="NZ_JGDJ01000005.1"/>
</dbReference>
<reference evidence="1 2" key="1">
    <citation type="submission" date="2014-02" db="EMBL/GenBank/DDBJ databases">
        <authorList>
            <person name="Sears C."/>
            <person name="Carroll K."/>
            <person name="Sack B.R."/>
            <person name="Qadri F."/>
            <person name="Myers L.L."/>
            <person name="Chung G.-T."/>
            <person name="Escheverria P."/>
            <person name="Fraser C.M."/>
            <person name="Sadzewicz L."/>
            <person name="Shefchek K.A."/>
            <person name="Tallon L."/>
            <person name="Das S.P."/>
            <person name="Daugherty S."/>
            <person name="Mongodin E.F."/>
        </authorList>
    </citation>
    <scope>NUCLEOTIDE SEQUENCE [LARGE SCALE GENOMIC DNA]</scope>
    <source>
        <strain evidence="1 2">S36L11</strain>
    </source>
</reference>
<sequence length="138" mass="15464">MKPSEIKIGDVFFVTMNKANGVVPKPGDTSRDKFFVVLGFDNDGNVYGGVIFNSFINMNLPLNVRAMQHLIKGESYDFLSYDSYIDCSSIKIVKKNKLLKSTSLGTLDEEDISLVCDKIKSNSRINKAELKRFGLIDK</sequence>
<dbReference type="Gene3D" id="2.30.30.110">
    <property type="match status" value="1"/>
</dbReference>
<organism evidence="1 2">
    <name type="scientific">Bacteroides fragilis str. S36L11</name>
    <dbReference type="NCBI Taxonomy" id="1339327"/>
    <lineage>
        <taxon>Bacteria</taxon>
        <taxon>Pseudomonadati</taxon>
        <taxon>Bacteroidota</taxon>
        <taxon>Bacteroidia</taxon>
        <taxon>Bacteroidales</taxon>
        <taxon>Bacteroidaceae</taxon>
        <taxon>Bacteroides</taxon>
    </lineage>
</organism>
<name>A0A015YHW8_BACFG</name>
<proteinExistence type="predicted"/>
<accession>A0A015YHW8</accession>
<protein>
    <submittedName>
        <fullName evidence="1">PemK-like family protein</fullName>
    </submittedName>
</protein>
<dbReference type="EMBL" id="JGDJ01000005">
    <property type="protein sequence ID" value="EXZ31502.1"/>
    <property type="molecule type" value="Genomic_DNA"/>
</dbReference>
<evidence type="ECO:0000313" key="1">
    <source>
        <dbReference type="EMBL" id="EXZ31502.1"/>
    </source>
</evidence>
<dbReference type="Proteomes" id="UP000022082">
    <property type="component" value="Unassembled WGS sequence"/>
</dbReference>
<comment type="caution">
    <text evidence="1">The sequence shown here is derived from an EMBL/GenBank/DDBJ whole genome shotgun (WGS) entry which is preliminary data.</text>
</comment>
<dbReference type="InterPro" id="IPR011067">
    <property type="entry name" value="Plasmid_toxin/cell-grow_inhib"/>
</dbReference>
<evidence type="ECO:0000313" key="2">
    <source>
        <dbReference type="Proteomes" id="UP000022082"/>
    </source>
</evidence>